<feature type="compositionally biased region" description="Low complexity" evidence="16">
    <location>
        <begin position="186"/>
        <end position="197"/>
    </location>
</feature>
<evidence type="ECO:0000256" key="3">
    <source>
        <dbReference type="ARBA" id="ARBA00022679"/>
    </source>
</evidence>
<evidence type="ECO:0000256" key="5">
    <source>
        <dbReference type="ARBA" id="ARBA00022723"/>
    </source>
</evidence>
<name>A0A8S9XDI4_APOLU</name>
<dbReference type="GO" id="GO:0003886">
    <property type="term" value="F:DNA (cytosine-5-)-methyltransferase activity"/>
    <property type="evidence" value="ECO:0007669"/>
    <property type="project" value="UniProtKB-UniRule"/>
</dbReference>
<dbReference type="GO" id="GO:0044027">
    <property type="term" value="P:negative regulation of gene expression via chromosomal CpG island methylation"/>
    <property type="evidence" value="ECO:0007669"/>
    <property type="project" value="TreeGrafter"/>
</dbReference>
<dbReference type="PROSITE" id="PS51038">
    <property type="entry name" value="BAH"/>
    <property type="match status" value="2"/>
</dbReference>
<dbReference type="Pfam" id="PF00145">
    <property type="entry name" value="DNA_methylase"/>
    <property type="match status" value="1"/>
</dbReference>
<evidence type="ECO:0000256" key="13">
    <source>
        <dbReference type="PROSITE-ProRule" id="PRU00509"/>
    </source>
</evidence>
<evidence type="ECO:0000256" key="16">
    <source>
        <dbReference type="SAM" id="MobiDB-lite"/>
    </source>
</evidence>
<dbReference type="GO" id="GO:0005634">
    <property type="term" value="C:nucleus"/>
    <property type="evidence" value="ECO:0007669"/>
    <property type="project" value="UniProtKB-SubCell"/>
</dbReference>
<evidence type="ECO:0000256" key="9">
    <source>
        <dbReference type="ARBA" id="ARBA00023125"/>
    </source>
</evidence>
<keyword evidence="8" id="KW-0862">Zinc</keyword>
<evidence type="ECO:0000259" key="17">
    <source>
        <dbReference type="PROSITE" id="PS51038"/>
    </source>
</evidence>
<dbReference type="PROSITE" id="PS51679">
    <property type="entry name" value="SAM_MT_C5"/>
    <property type="match status" value="1"/>
</dbReference>
<dbReference type="GO" id="GO:0008270">
    <property type="term" value="F:zinc ion binding"/>
    <property type="evidence" value="ECO:0007669"/>
    <property type="project" value="UniProtKB-KW"/>
</dbReference>
<dbReference type="GO" id="GO:0003682">
    <property type="term" value="F:chromatin binding"/>
    <property type="evidence" value="ECO:0007669"/>
    <property type="project" value="UniProtKB-UniRule"/>
</dbReference>
<dbReference type="InterPro" id="IPR050390">
    <property type="entry name" value="C5-Methyltransferase"/>
</dbReference>
<dbReference type="Pfam" id="PF02008">
    <property type="entry name" value="zf-CXXC"/>
    <property type="match status" value="1"/>
</dbReference>
<dbReference type="InterPro" id="IPR031303">
    <property type="entry name" value="C5_meth_CS"/>
</dbReference>
<feature type="active site" evidence="12 14">
    <location>
        <position position="1175"/>
    </location>
</feature>
<evidence type="ECO:0000256" key="4">
    <source>
        <dbReference type="ARBA" id="ARBA00022691"/>
    </source>
</evidence>
<keyword evidence="20" id="KW-1185">Reference proteome</keyword>
<comment type="catalytic activity">
    <reaction evidence="11">
        <text>a 2'-deoxycytidine in DNA + S-adenosyl-L-methionine = a 5-methyl-2'-deoxycytidine in DNA + S-adenosyl-L-homocysteine + H(+)</text>
        <dbReference type="Rhea" id="RHEA:13681"/>
        <dbReference type="Rhea" id="RHEA-COMP:11369"/>
        <dbReference type="Rhea" id="RHEA-COMP:11370"/>
        <dbReference type="ChEBI" id="CHEBI:15378"/>
        <dbReference type="ChEBI" id="CHEBI:57856"/>
        <dbReference type="ChEBI" id="CHEBI:59789"/>
        <dbReference type="ChEBI" id="CHEBI:85452"/>
        <dbReference type="ChEBI" id="CHEBI:85454"/>
        <dbReference type="EC" id="2.1.1.37"/>
    </reaction>
</comment>
<proteinExistence type="inferred from homology"/>
<feature type="region of interest" description="Disordered" evidence="16">
    <location>
        <begin position="86"/>
        <end position="265"/>
    </location>
</feature>
<keyword evidence="10 11" id="KW-0539">Nucleus</keyword>
<evidence type="ECO:0000256" key="8">
    <source>
        <dbReference type="ARBA" id="ARBA00022833"/>
    </source>
</evidence>
<evidence type="ECO:0000256" key="6">
    <source>
        <dbReference type="ARBA" id="ARBA00022737"/>
    </source>
</evidence>
<evidence type="ECO:0000256" key="1">
    <source>
        <dbReference type="ARBA" id="ARBA00004123"/>
    </source>
</evidence>
<evidence type="ECO:0000256" key="14">
    <source>
        <dbReference type="PROSITE-ProRule" id="PRU01016"/>
    </source>
</evidence>
<dbReference type="NCBIfam" id="TIGR00675">
    <property type="entry name" value="dcm"/>
    <property type="match status" value="1"/>
</dbReference>
<organism evidence="19 20">
    <name type="scientific">Apolygus lucorum</name>
    <name type="common">Small green plant bug</name>
    <name type="synonym">Lygocoris lucorum</name>
    <dbReference type="NCBI Taxonomy" id="248454"/>
    <lineage>
        <taxon>Eukaryota</taxon>
        <taxon>Metazoa</taxon>
        <taxon>Ecdysozoa</taxon>
        <taxon>Arthropoda</taxon>
        <taxon>Hexapoda</taxon>
        <taxon>Insecta</taxon>
        <taxon>Pterygota</taxon>
        <taxon>Neoptera</taxon>
        <taxon>Paraneoptera</taxon>
        <taxon>Hemiptera</taxon>
        <taxon>Heteroptera</taxon>
        <taxon>Panheteroptera</taxon>
        <taxon>Cimicomorpha</taxon>
        <taxon>Miridae</taxon>
        <taxon>Mirini</taxon>
        <taxon>Apolygus</taxon>
    </lineage>
</organism>
<dbReference type="PANTHER" id="PTHR10629">
    <property type="entry name" value="CYTOSINE-SPECIFIC METHYLTRANSFERASE"/>
    <property type="match status" value="1"/>
</dbReference>
<dbReference type="PROSITE" id="PS00095">
    <property type="entry name" value="C5_MTASE_2"/>
    <property type="match status" value="1"/>
</dbReference>
<feature type="compositionally biased region" description="Basic and acidic residues" evidence="16">
    <location>
        <begin position="204"/>
        <end position="213"/>
    </location>
</feature>
<comment type="subcellular location">
    <subcellularLocation>
        <location evidence="1 11">Nucleus</location>
    </subcellularLocation>
</comment>
<sequence>MHLSDWRAGVRELEKEFEDGDLTKKGLCKKKWAILQQHCDSSSSSIIEKLLARPVSDDFSEKNRVDQFVVLLDDLCTKLENKTTNVAEPKAGSKDGPSGDSGNETTDDIVLAVSPETSGSSAGDSPAHQEVATESQVMKVADDGEEGSSPKRRKAKQPRSNSKTPESTRRSSRKSAGGVHPQKMQSLLEPSSSSKISNTSAERSSAEIEEKCESTTPLPDETSTKRKSLGDSEPDSEPETPTRTLRARNQPTKKMKLEDDDEEDVVKVTRTPKRLSVKLKQENGLQRCKICRQNLDSPDLLLFEGHPNNSVEEFIALTDERLTESYDGGELPQNKLTHFSIYDENGHLCPLDSGIIEKNHDLRASGYVKAVFEHDSSIEGGIAVKELGPINQWWIGGYDGGEKALVGISTDSGEYFLMEPSLEYKPLMEALWEKIYLGKLVIEFIKDEDASFEDLLNHIQTTVPPPGIPKITEETLIRHAQFVCDQVVSYDDAGYSSDESETEDDWRKLITVPCMRSLISLAGTTLSKRKAAVKDQTSRVTRRRKDKTANKEKEGWSKATTTALVSDIFETFFKDQLDTKEVSLKGPKKLRCGVCEPCQQPDCGSCTNCKDMPKFGGTGKSKQGCVKRKCPYMSVKEEEANYESDDDEDRDVSVSDPKLKTRSLKSGKKKVEWIGEPSHVDETKNKKYYQKVNVGNEEICVGDFVSCEANEKNSPVVIGRVQFLWESNFGQRYMHLYWFSRGCETVLGESADPQELFLVDQCENTLLNGIISKVTVQYKPVSPDWTIDGGKELESQDSHDDKVFFYSKKYDELHGRFEDIPPEPANPQPNLDYKYCCSCLYSYQKLKYESPSVSEPLDEKTDDGKELYGLLKWRGEEYRKGTCVYIEPGTFKFPKGKKSKTASKKDEDSSITSSSTDETLYPEIYRKSETKGRASNETTPDPFCIGLINAIASKDDGLGAAEDVTLEVYKFYRPENTRGIVSDLNVYDLTKLFASTEVVRVSFSQVKGKCYVAYANNIPDGDPTGWSTAGPDRFYFEEAYDSSDGSTKDPIRIFSSLGDAGKGGGKGKNSGNKSKVPIPTYPNISRPLRCLDVFAGCGGLSEGLHQSGIAESKWAIEKVDTAASAFKLNNPDCTVFTDDCNNFLKAVMSGDKTNELGQKYPQKGDVELMVGGPPCQGFSGMNRFNSREYSKFKNSLIVSYLSFCDYYRPRFFILENVRNFVSFKRSMVLKLTLRCLLKMGYQVTVGILQAGHYGVPQTRRRAIIMAAAPGEVLPQYPEPRHVFSPKTGGLSIVVDDKKILSGCLFTDSAPLRTITVYDSMSDLPEIENGGNKEEMDYGTDAITHFQKLMRDKTEGAKLRDHICKDMSALVAARMAHVPKTKNADWRDLPNIAVQLGDGTYSKKLIYTHHDKKNGKSRKGALRGVCSCATGGKCDPMDRQFNTLIPWCLPHTGNRHNHWAGLYGRLQWGEFFSTTVTNPEPMGKQGRVLHPVQNRVVSVRECARSQGFPDRFKFFGHILDKHRQVGNAVPPPMGRAIGLEIRKSVHKAEKKKADD</sequence>
<dbReference type="OrthoDB" id="5376140at2759"/>
<dbReference type="Gene3D" id="3.90.120.10">
    <property type="entry name" value="DNA Methylase, subunit A, domain 2"/>
    <property type="match status" value="1"/>
</dbReference>
<feature type="compositionally biased region" description="Polar residues" evidence="16">
    <location>
        <begin position="239"/>
        <end position="252"/>
    </location>
</feature>
<dbReference type="Pfam" id="PF01426">
    <property type="entry name" value="BAH"/>
    <property type="match status" value="2"/>
</dbReference>
<evidence type="ECO:0000313" key="20">
    <source>
        <dbReference type="Proteomes" id="UP000466442"/>
    </source>
</evidence>
<keyword evidence="7 13" id="KW-0863">Zinc-finger</keyword>
<feature type="domain" description="BAH" evidence="17">
    <location>
        <begin position="697"/>
        <end position="821"/>
    </location>
</feature>
<evidence type="ECO:0000256" key="2">
    <source>
        <dbReference type="ARBA" id="ARBA00022603"/>
    </source>
</evidence>
<dbReference type="PIRSF" id="PIRSF037404">
    <property type="entry name" value="DNMT1"/>
    <property type="match status" value="1"/>
</dbReference>
<reference evidence="19" key="1">
    <citation type="journal article" date="2021" name="Mol. Ecol. Resour.">
        <title>Apolygus lucorum genome provides insights into omnivorousness and mesophyll feeding.</title>
        <authorList>
            <person name="Liu Y."/>
            <person name="Liu H."/>
            <person name="Wang H."/>
            <person name="Huang T."/>
            <person name="Liu B."/>
            <person name="Yang B."/>
            <person name="Yin L."/>
            <person name="Li B."/>
            <person name="Zhang Y."/>
            <person name="Zhang S."/>
            <person name="Jiang F."/>
            <person name="Zhang X."/>
            <person name="Ren Y."/>
            <person name="Wang B."/>
            <person name="Wang S."/>
            <person name="Lu Y."/>
            <person name="Wu K."/>
            <person name="Fan W."/>
            <person name="Wang G."/>
        </authorList>
    </citation>
    <scope>NUCLEOTIDE SEQUENCE</scope>
    <source>
        <strain evidence="19">12Hb</strain>
    </source>
</reference>
<evidence type="ECO:0000256" key="10">
    <source>
        <dbReference type="ARBA" id="ARBA00023242"/>
    </source>
</evidence>
<keyword evidence="6" id="KW-0677">Repeat</keyword>
<keyword evidence="4 11" id="KW-0949">S-adenosyl-L-methionine</keyword>
<evidence type="ECO:0000256" key="11">
    <source>
        <dbReference type="PIRNR" id="PIRNR037404"/>
    </source>
</evidence>
<dbReference type="Proteomes" id="UP000466442">
    <property type="component" value="Unassembled WGS sequence"/>
</dbReference>
<dbReference type="InterPro" id="IPR022702">
    <property type="entry name" value="Cytosine_MeTrfase1_RFD"/>
</dbReference>
<dbReference type="PRINTS" id="PR00105">
    <property type="entry name" value="C5METTRFRASE"/>
</dbReference>
<dbReference type="InterPro" id="IPR043151">
    <property type="entry name" value="BAH_sf"/>
</dbReference>
<keyword evidence="5" id="KW-0479">Metal-binding</keyword>
<keyword evidence="3 11" id="KW-0808">Transferase</keyword>
<keyword evidence="2 11" id="KW-0489">Methyltransferase</keyword>
<evidence type="ECO:0000256" key="12">
    <source>
        <dbReference type="PIRSR" id="PIRSR037404-1"/>
    </source>
</evidence>
<dbReference type="SMART" id="SM00439">
    <property type="entry name" value="BAH"/>
    <property type="match status" value="2"/>
</dbReference>
<comment type="similarity">
    <text evidence="11 14 15">Belongs to the class I-like SAM-binding methyltransferase superfamily. C5-methyltransferase family.</text>
</comment>
<feature type="domain" description="BAH" evidence="17">
    <location>
        <begin position="923"/>
        <end position="1051"/>
    </location>
</feature>
<dbReference type="EMBL" id="WIXP02000008">
    <property type="protein sequence ID" value="KAF6206136.1"/>
    <property type="molecule type" value="Genomic_DNA"/>
</dbReference>
<dbReference type="Gene3D" id="2.30.30.490">
    <property type="match status" value="2"/>
</dbReference>
<protein>
    <recommendedName>
        <fullName evidence="11">DNA (cytosine-5)-methyltransferase</fullName>
        <ecNumber evidence="11">2.1.1.37</ecNumber>
    </recommendedName>
</protein>
<dbReference type="Gene3D" id="1.10.10.2230">
    <property type="match status" value="1"/>
</dbReference>
<dbReference type="Pfam" id="PF12047">
    <property type="entry name" value="DNMT1-RFD"/>
    <property type="match status" value="1"/>
</dbReference>
<dbReference type="InterPro" id="IPR001025">
    <property type="entry name" value="BAH_dom"/>
</dbReference>
<dbReference type="InterPro" id="IPR029063">
    <property type="entry name" value="SAM-dependent_MTases_sf"/>
</dbReference>
<dbReference type="PANTHER" id="PTHR10629:SF52">
    <property type="entry name" value="DNA (CYTOSINE-5)-METHYLTRANSFERASE 1"/>
    <property type="match status" value="1"/>
</dbReference>
<keyword evidence="9 11" id="KW-0238">DNA-binding</keyword>
<dbReference type="FunFam" id="3.90.120.10:FF:000001">
    <property type="entry name" value="DNA (cytosine-5)-methyltransferase"/>
    <property type="match status" value="1"/>
</dbReference>
<dbReference type="SUPFAM" id="SSF53335">
    <property type="entry name" value="S-adenosyl-L-methionine-dependent methyltransferases"/>
    <property type="match status" value="1"/>
</dbReference>
<accession>A0A8S9XDI4</accession>
<comment type="caution">
    <text evidence="19">The sequence shown here is derived from an EMBL/GenBank/DDBJ whole genome shotgun (WGS) entry which is preliminary data.</text>
</comment>
<feature type="region of interest" description="Disordered" evidence="16">
    <location>
        <begin position="534"/>
        <end position="554"/>
    </location>
</feature>
<dbReference type="Gene3D" id="3.40.50.150">
    <property type="entry name" value="Vaccinia Virus protein VP39"/>
    <property type="match status" value="1"/>
</dbReference>
<evidence type="ECO:0000256" key="7">
    <source>
        <dbReference type="ARBA" id="ARBA00022771"/>
    </source>
</evidence>
<dbReference type="CDD" id="cd04760">
    <property type="entry name" value="BAH_Dnmt1_I"/>
    <property type="match status" value="1"/>
</dbReference>
<dbReference type="GO" id="GO:0003677">
    <property type="term" value="F:DNA binding"/>
    <property type="evidence" value="ECO:0007669"/>
    <property type="project" value="UniProtKB-KW"/>
</dbReference>
<dbReference type="PROSITE" id="PS51058">
    <property type="entry name" value="ZF_CXXC"/>
    <property type="match status" value="1"/>
</dbReference>
<feature type="region of interest" description="Disordered" evidence="16">
    <location>
        <begin position="895"/>
        <end position="917"/>
    </location>
</feature>
<dbReference type="EC" id="2.1.1.37" evidence="11"/>
<dbReference type="GO" id="GO:0006346">
    <property type="term" value="P:DNA methylation-dependent constitutive heterochromatin formation"/>
    <property type="evidence" value="ECO:0007669"/>
    <property type="project" value="InterPro"/>
</dbReference>
<dbReference type="InterPro" id="IPR001525">
    <property type="entry name" value="C5_MeTfrase"/>
</dbReference>
<feature type="domain" description="CXXC-type" evidence="18">
    <location>
        <begin position="585"/>
        <end position="631"/>
    </location>
</feature>
<gene>
    <name evidence="19" type="ORF">GE061_017361</name>
</gene>
<dbReference type="InterPro" id="IPR002857">
    <property type="entry name" value="Znf_CXXC"/>
</dbReference>
<evidence type="ECO:0000259" key="18">
    <source>
        <dbReference type="PROSITE" id="PS51058"/>
    </source>
</evidence>
<dbReference type="GO" id="GO:0032259">
    <property type="term" value="P:methylation"/>
    <property type="evidence" value="ECO:0007669"/>
    <property type="project" value="UniProtKB-KW"/>
</dbReference>
<evidence type="ECO:0000256" key="15">
    <source>
        <dbReference type="RuleBase" id="RU000416"/>
    </source>
</evidence>
<dbReference type="FunFam" id="3.40.50.150:FF:000036">
    <property type="entry name" value="DNA (cytosine-5)-methyltransferase"/>
    <property type="match status" value="1"/>
</dbReference>
<evidence type="ECO:0000313" key="19">
    <source>
        <dbReference type="EMBL" id="KAF6206136.1"/>
    </source>
</evidence>